<gene>
    <name evidence="2" type="ORF">ULVI_13480</name>
</gene>
<protein>
    <recommendedName>
        <fullName evidence="4">Cell division protein FtsQ</fullName>
    </recommendedName>
</protein>
<name>A0A167F0I9_9FLAO</name>
<feature type="transmembrane region" description="Helical" evidence="1">
    <location>
        <begin position="6"/>
        <end position="23"/>
    </location>
</feature>
<evidence type="ECO:0000256" key="1">
    <source>
        <dbReference type="SAM" id="Phobius"/>
    </source>
</evidence>
<dbReference type="RefSeq" id="WP_068593322.1">
    <property type="nucleotide sequence ID" value="NZ_LRXL01000052.1"/>
</dbReference>
<keyword evidence="1" id="KW-0812">Transmembrane</keyword>
<dbReference type="Proteomes" id="UP000077013">
    <property type="component" value="Unassembled WGS sequence"/>
</dbReference>
<evidence type="ECO:0000313" key="3">
    <source>
        <dbReference type="Proteomes" id="UP000077013"/>
    </source>
</evidence>
<dbReference type="AlphaFoldDB" id="A0A167F0I9"/>
<comment type="caution">
    <text evidence="2">The sequence shown here is derived from an EMBL/GenBank/DDBJ whole genome shotgun (WGS) entry which is preliminary data.</text>
</comment>
<accession>A0A167F0I9</accession>
<keyword evidence="3" id="KW-1185">Reference proteome</keyword>
<dbReference type="EMBL" id="LRXL01000052">
    <property type="protein sequence ID" value="OAB76065.1"/>
    <property type="molecule type" value="Genomic_DNA"/>
</dbReference>
<keyword evidence="1" id="KW-0472">Membrane</keyword>
<dbReference type="STRING" id="1763537.ULVI_13480"/>
<proteinExistence type="predicted"/>
<sequence length="238" mass="27137">MKINIGLIKLVLLTILVGVLFSFTKNRNKQRKITAIDVEFIDENSPFITLNKVNKLLIQNEENVTNMAKETLVLSEMELRLQENPMVRDAQVFVTVNGVLGARIEQRNPIARVTGSPDFYLDADGTKMPLSPVYTARVPLMTGTSNTYFAEVTPLLLAINEDVFMQRSVVGLNVEKDGEITLKVRKHNFIVRFGKPEEIKKKFQNFKAFYQKTKQDSTLYSYELIDLRFGNQVVATKK</sequence>
<dbReference type="OrthoDB" id="1466667at2"/>
<keyword evidence="1" id="KW-1133">Transmembrane helix</keyword>
<evidence type="ECO:0008006" key="4">
    <source>
        <dbReference type="Google" id="ProtNLM"/>
    </source>
</evidence>
<evidence type="ECO:0000313" key="2">
    <source>
        <dbReference type="EMBL" id="OAB76065.1"/>
    </source>
</evidence>
<reference evidence="2 3" key="1">
    <citation type="submission" date="2016-02" db="EMBL/GenBank/DDBJ databases">
        <title>Ulvibacter sp. LPB0005, isolated from Thais luteostoma.</title>
        <authorList>
            <person name="Shin S.-K."/>
            <person name="Yi H."/>
        </authorList>
    </citation>
    <scope>NUCLEOTIDE SEQUENCE [LARGE SCALE GENOMIC DNA]</scope>
    <source>
        <strain evidence="2 3">LPB0005</strain>
    </source>
</reference>
<organism evidence="2 3">
    <name type="scientific">Cochleicola gelatinilyticus</name>
    <dbReference type="NCBI Taxonomy" id="1763537"/>
    <lineage>
        <taxon>Bacteria</taxon>
        <taxon>Pseudomonadati</taxon>
        <taxon>Bacteroidota</taxon>
        <taxon>Flavobacteriia</taxon>
        <taxon>Flavobacteriales</taxon>
        <taxon>Flavobacteriaceae</taxon>
        <taxon>Cochleicola</taxon>
    </lineage>
</organism>